<dbReference type="SUPFAM" id="SSF51445">
    <property type="entry name" value="(Trans)glycosidases"/>
    <property type="match status" value="1"/>
</dbReference>
<name>A0A3D8T392_9EURO</name>
<dbReference type="EMBL" id="PVWQ01000001">
    <property type="protein sequence ID" value="RDW92921.1"/>
    <property type="molecule type" value="Genomic_DNA"/>
</dbReference>
<dbReference type="RefSeq" id="XP_026608104.1">
    <property type="nucleotide sequence ID" value="XM_026742259.1"/>
</dbReference>
<dbReference type="AlphaFoldDB" id="A0A3D8T392"/>
<dbReference type="Proteomes" id="UP000256690">
    <property type="component" value="Unassembled WGS sequence"/>
</dbReference>
<accession>A0A3D8T392</accession>
<dbReference type="GeneID" id="38110613"/>
<dbReference type="OrthoDB" id="4426597at2759"/>
<protein>
    <recommendedName>
        <fullName evidence="3">Abortive infection protein</fullName>
    </recommendedName>
</protein>
<dbReference type="Gene3D" id="3.20.20.80">
    <property type="entry name" value="Glycosidases"/>
    <property type="match status" value="1"/>
</dbReference>
<evidence type="ECO:0000313" key="1">
    <source>
        <dbReference type="EMBL" id="RDW92921.1"/>
    </source>
</evidence>
<organism evidence="1 2">
    <name type="scientific">Aspergillus mulundensis</name>
    <dbReference type="NCBI Taxonomy" id="1810919"/>
    <lineage>
        <taxon>Eukaryota</taxon>
        <taxon>Fungi</taxon>
        <taxon>Dikarya</taxon>
        <taxon>Ascomycota</taxon>
        <taxon>Pezizomycotina</taxon>
        <taxon>Eurotiomycetes</taxon>
        <taxon>Eurotiomycetidae</taxon>
        <taxon>Eurotiales</taxon>
        <taxon>Aspergillaceae</taxon>
        <taxon>Aspergillus</taxon>
        <taxon>Aspergillus subgen. Nidulantes</taxon>
    </lineage>
</organism>
<gene>
    <name evidence="1" type="ORF">DSM5745_00243</name>
</gene>
<keyword evidence="2" id="KW-1185">Reference proteome</keyword>
<dbReference type="InterPro" id="IPR055151">
    <property type="entry name" value="GH113"/>
</dbReference>
<evidence type="ECO:0000313" key="2">
    <source>
        <dbReference type="Proteomes" id="UP000256690"/>
    </source>
</evidence>
<dbReference type="Pfam" id="PF22612">
    <property type="entry name" value="GH113"/>
    <property type="match status" value="1"/>
</dbReference>
<evidence type="ECO:0008006" key="3">
    <source>
        <dbReference type="Google" id="ProtNLM"/>
    </source>
</evidence>
<dbReference type="InterPro" id="IPR017853">
    <property type="entry name" value="GH"/>
</dbReference>
<proteinExistence type="predicted"/>
<sequence>MKYRGVVYDVGLNFNGTGLSVEPFSPPQAEYDMRVIATELHANAVRIEGEEIGRLVTATRAAHSAGLTVFFNPWKMNDDVTGTRVYLEEAAKEAEKLRNEGVGIIFVAGCEYSIFSKGVFPGESFNERVMWMASHFPQGQMPEGGNMPPAFREKAGALNEALRSFVATARSHYHGPLTYSAGTWEAEFIDWGMFDMVGLDYYRRGESEEQYVSGLQLYKRFEKPLVVMEVGCCAYEGAAERGDGGFALLKGTNPDGSGIFEGGVVPTRSEAEQAGYIGTQLGLLDSAEAGVDGVFVFVFAFPCMRAGEGAKDLDMMTFSLVKYFPEEDSRNSVTPPWERKESFHRVADVFGQME</sequence>
<comment type="caution">
    <text evidence="1">The sequence shown here is derived from an EMBL/GenBank/DDBJ whole genome shotgun (WGS) entry which is preliminary data.</text>
</comment>
<reference evidence="1 2" key="1">
    <citation type="journal article" date="2018" name="IMA Fungus">
        <title>IMA Genome-F 9: Draft genome sequence of Annulohypoxylon stygium, Aspergillus mulundensis, Berkeleyomyces basicola (syn. Thielaviopsis basicola), Ceratocystis smalleyi, two Cercospora beticola strains, Coleophoma cylindrospora, Fusarium fracticaudum, Phialophora cf. hyalina, and Morchella septimelata.</title>
        <authorList>
            <person name="Wingfield B.D."/>
            <person name="Bills G.F."/>
            <person name="Dong Y."/>
            <person name="Huang W."/>
            <person name="Nel W.J."/>
            <person name="Swalarsk-Parry B.S."/>
            <person name="Vaghefi N."/>
            <person name="Wilken P.M."/>
            <person name="An Z."/>
            <person name="de Beer Z.W."/>
            <person name="De Vos L."/>
            <person name="Chen L."/>
            <person name="Duong T.A."/>
            <person name="Gao Y."/>
            <person name="Hammerbacher A."/>
            <person name="Kikkert J.R."/>
            <person name="Li Y."/>
            <person name="Li H."/>
            <person name="Li K."/>
            <person name="Li Q."/>
            <person name="Liu X."/>
            <person name="Ma X."/>
            <person name="Naidoo K."/>
            <person name="Pethybridge S.J."/>
            <person name="Sun J."/>
            <person name="Steenkamp E.T."/>
            <person name="van der Nest M.A."/>
            <person name="van Wyk S."/>
            <person name="Wingfield M.J."/>
            <person name="Xiong C."/>
            <person name="Yue Q."/>
            <person name="Zhang X."/>
        </authorList>
    </citation>
    <scope>NUCLEOTIDE SEQUENCE [LARGE SCALE GENOMIC DNA]</scope>
    <source>
        <strain evidence="1 2">DSM 5745</strain>
    </source>
</reference>